<dbReference type="EMBL" id="AP013066">
    <property type="protein sequence ID" value="BAN34261.1"/>
    <property type="molecule type" value="Genomic_DNA"/>
</dbReference>
<keyword evidence="1" id="KW-0489">Methyltransferase</keyword>
<reference evidence="3 4" key="1">
    <citation type="journal article" date="2012" name="Appl. Environ. Microbiol.">
        <title>Draft genome sequence of a psychrotolerant sulfur-oxidizing bacterium, Sulfuricella denitrificans skB26, and proteomic insights into cold adaptation.</title>
        <authorList>
            <person name="Watanabe T."/>
            <person name="Kojima H."/>
            <person name="Fukui M."/>
        </authorList>
    </citation>
    <scope>NUCLEOTIDE SEQUENCE [LARGE SCALE GENOMIC DNA]</scope>
    <source>
        <strain evidence="4">skB26</strain>
    </source>
</reference>
<evidence type="ECO:0000313" key="4">
    <source>
        <dbReference type="Proteomes" id="UP000015559"/>
    </source>
</evidence>
<dbReference type="HOGENOM" id="CLU_024840_1_0_4"/>
<dbReference type="KEGG" id="sdr:SCD_n00412"/>
<protein>
    <recommendedName>
        <fullName evidence="5">SAM-dependent methyltransferase</fullName>
    </recommendedName>
</protein>
<dbReference type="InterPro" id="IPR038375">
    <property type="entry name" value="NDUFAF7_sf"/>
</dbReference>
<keyword evidence="2" id="KW-0808">Transferase</keyword>
<dbReference type="InterPro" id="IPR003788">
    <property type="entry name" value="NDUFAF7"/>
</dbReference>
<dbReference type="Pfam" id="PF02636">
    <property type="entry name" value="Methyltransf_28"/>
    <property type="match status" value="1"/>
</dbReference>
<accession>S6AEP5</accession>
<dbReference type="AlphaFoldDB" id="S6AEP5"/>
<evidence type="ECO:0000256" key="2">
    <source>
        <dbReference type="ARBA" id="ARBA00022679"/>
    </source>
</evidence>
<gene>
    <name evidence="3" type="ORF">SCD_n00412</name>
</gene>
<name>S6AEP5_SULDS</name>
<dbReference type="PANTHER" id="PTHR12049:SF7">
    <property type="entry name" value="PROTEIN ARGININE METHYLTRANSFERASE NDUFAF7, MITOCHONDRIAL"/>
    <property type="match status" value="1"/>
</dbReference>
<dbReference type="STRING" id="1163617.SCD_n00412"/>
<dbReference type="SUPFAM" id="SSF53335">
    <property type="entry name" value="S-adenosyl-L-methionine-dependent methyltransferases"/>
    <property type="match status" value="1"/>
</dbReference>
<evidence type="ECO:0000256" key="1">
    <source>
        <dbReference type="ARBA" id="ARBA00022603"/>
    </source>
</evidence>
<dbReference type="Gene3D" id="3.40.50.12710">
    <property type="match status" value="1"/>
</dbReference>
<dbReference type="PANTHER" id="PTHR12049">
    <property type="entry name" value="PROTEIN ARGININE METHYLTRANSFERASE NDUFAF7, MITOCHONDRIAL"/>
    <property type="match status" value="1"/>
</dbReference>
<proteinExistence type="predicted"/>
<dbReference type="GO" id="GO:0032259">
    <property type="term" value="P:methylation"/>
    <property type="evidence" value="ECO:0007669"/>
    <property type="project" value="UniProtKB-KW"/>
</dbReference>
<dbReference type="InterPro" id="IPR029063">
    <property type="entry name" value="SAM-dependent_MTases_sf"/>
</dbReference>
<dbReference type="Proteomes" id="UP000015559">
    <property type="component" value="Chromosome"/>
</dbReference>
<dbReference type="eggNOG" id="COG1565">
    <property type="taxonomic scope" value="Bacteria"/>
</dbReference>
<evidence type="ECO:0000313" key="3">
    <source>
        <dbReference type="EMBL" id="BAN34261.1"/>
    </source>
</evidence>
<sequence>MAQHNLALPWRLEAPTFGFSSWAIRLPIPACPISSASSASSAVNYHFYPEFITLAMSPLPAPDPAALEYSEKTAALIRGEIESAGGWIPFSRFMELALYAPGLGYYSAGMHKFGAAGDFVTAPEISSLFGQALAQQAAQVIGLTAGNILEIGPGSGRLAFDLLSELEQLGQLPERYYLLEVSADLRQRQQHLLARFAPRVEWLDALPASFSGLIIGNEVLDAMPVHLVIWGQGKLLERGVILEDDLFCWSERALTSGELFDTAASIAEEGKNYVSEIGLTARGFIASLAGSLEKGAILMLDYGFGQSEYYHPQRDSGTLMCHYRHYAHDDPFYLPGLQDITSHVDFSAIAETGLAHGLNLLGYTSQAHFLINSGITGLLARASPEKASAYLPLASQVQKLLNPAEMGELFKAIALGKGLNTALIGFSQGDKSRML</sequence>
<evidence type="ECO:0008006" key="5">
    <source>
        <dbReference type="Google" id="ProtNLM"/>
    </source>
</evidence>
<keyword evidence="4" id="KW-1185">Reference proteome</keyword>
<dbReference type="GO" id="GO:0035243">
    <property type="term" value="F:protein-arginine omega-N symmetric methyltransferase activity"/>
    <property type="evidence" value="ECO:0007669"/>
    <property type="project" value="TreeGrafter"/>
</dbReference>
<organism evidence="3 4">
    <name type="scientific">Sulfuricella denitrificans (strain DSM 22764 / NBRC 105220 / skB26)</name>
    <dbReference type="NCBI Taxonomy" id="1163617"/>
    <lineage>
        <taxon>Bacteria</taxon>
        <taxon>Pseudomonadati</taxon>
        <taxon>Pseudomonadota</taxon>
        <taxon>Betaproteobacteria</taxon>
        <taxon>Nitrosomonadales</taxon>
        <taxon>Sulfuricellaceae</taxon>
        <taxon>Sulfuricella</taxon>
    </lineage>
</organism>